<dbReference type="Proteomes" id="UP000699865">
    <property type="component" value="Unassembled WGS sequence"/>
</dbReference>
<comment type="function">
    <text evidence="6 8 9">Necessary for efficient RNA polymerase transcription elongation past template-encoded arresting sites. The arresting sites in DNA have the property of trapping a certain fraction of elongating RNA polymerases that pass through, resulting in locked ternary complexes. Cleavage of the nascent transcript by cleavage factors such as GreA or GreB allows the resumption of elongation from the new 3'terminus. GreA releases sequences of 2 to 3 nucleotides.</text>
</comment>
<keyword evidence="3 8" id="KW-0805">Transcription regulation</keyword>
<dbReference type="RefSeq" id="WP_129954329.1">
    <property type="nucleotide sequence ID" value="NZ_JAFMOS010000628.1"/>
</dbReference>
<dbReference type="PANTHER" id="PTHR30437">
    <property type="entry name" value="TRANSCRIPTION ELONGATION FACTOR GREA"/>
    <property type="match status" value="1"/>
</dbReference>
<evidence type="ECO:0000256" key="2">
    <source>
        <dbReference type="ARBA" id="ARBA00013729"/>
    </source>
</evidence>
<evidence type="ECO:0000256" key="3">
    <source>
        <dbReference type="ARBA" id="ARBA00023015"/>
    </source>
</evidence>
<organism evidence="12 13">
    <name type="scientific">Rahnella perminowiae</name>
    <dbReference type="NCBI Taxonomy" id="2816244"/>
    <lineage>
        <taxon>Bacteria</taxon>
        <taxon>Pseudomonadati</taxon>
        <taxon>Pseudomonadota</taxon>
        <taxon>Gammaproteobacteria</taxon>
        <taxon>Enterobacterales</taxon>
        <taxon>Yersiniaceae</taxon>
        <taxon>Rahnella</taxon>
    </lineage>
</organism>
<dbReference type="EMBL" id="JAFMOU010000066">
    <property type="protein sequence ID" value="MBU9835212.1"/>
    <property type="molecule type" value="Genomic_DNA"/>
</dbReference>
<evidence type="ECO:0000256" key="7">
    <source>
        <dbReference type="ARBA" id="ARBA00030776"/>
    </source>
</evidence>
<dbReference type="NCBIfam" id="TIGR01462">
    <property type="entry name" value="greA"/>
    <property type="match status" value="1"/>
</dbReference>
<evidence type="ECO:0000256" key="8">
    <source>
        <dbReference type="HAMAP-Rule" id="MF_00105"/>
    </source>
</evidence>
<gene>
    <name evidence="8 12" type="primary">greA</name>
    <name evidence="12" type="ORF">J1786_10370</name>
</gene>
<dbReference type="Pfam" id="PF03449">
    <property type="entry name" value="GreA_GreB_N"/>
    <property type="match status" value="1"/>
</dbReference>
<evidence type="ECO:0000256" key="9">
    <source>
        <dbReference type="RuleBase" id="RU000556"/>
    </source>
</evidence>
<dbReference type="NCBIfam" id="NF001261">
    <property type="entry name" value="PRK00226.1-2"/>
    <property type="match status" value="1"/>
</dbReference>
<dbReference type="InterPro" id="IPR036953">
    <property type="entry name" value="GreA/GreB_C_sf"/>
</dbReference>
<protein>
    <recommendedName>
        <fullName evidence="2 8">Transcription elongation factor GreA</fullName>
    </recommendedName>
    <alternativeName>
        <fullName evidence="7 8">Transcript cleavage factor GreA</fullName>
    </alternativeName>
</protein>
<dbReference type="NCBIfam" id="NF001264">
    <property type="entry name" value="PRK00226.1-5"/>
    <property type="match status" value="1"/>
</dbReference>
<proteinExistence type="inferred from homology"/>
<evidence type="ECO:0000259" key="10">
    <source>
        <dbReference type="Pfam" id="PF01272"/>
    </source>
</evidence>
<dbReference type="InterPro" id="IPR023459">
    <property type="entry name" value="Tscrpt_elong_fac_GreA/B_fam"/>
</dbReference>
<comment type="similarity">
    <text evidence="1 8 9">Belongs to the GreA/GreB family.</text>
</comment>
<accession>A0ABS6L043</accession>
<evidence type="ECO:0000259" key="11">
    <source>
        <dbReference type="Pfam" id="PF03449"/>
    </source>
</evidence>
<dbReference type="Pfam" id="PF01272">
    <property type="entry name" value="GreA_GreB"/>
    <property type="match status" value="1"/>
</dbReference>
<dbReference type="GO" id="GO:0003746">
    <property type="term" value="F:translation elongation factor activity"/>
    <property type="evidence" value="ECO:0007669"/>
    <property type="project" value="UniProtKB-KW"/>
</dbReference>
<dbReference type="InterPro" id="IPR022691">
    <property type="entry name" value="Tscrpt_elong_fac_GreA/B_N"/>
</dbReference>
<evidence type="ECO:0000256" key="4">
    <source>
        <dbReference type="ARBA" id="ARBA00023125"/>
    </source>
</evidence>
<keyword evidence="13" id="KW-1185">Reference proteome</keyword>
<dbReference type="PIRSF" id="PIRSF006092">
    <property type="entry name" value="GreA_GreB"/>
    <property type="match status" value="1"/>
</dbReference>
<dbReference type="SUPFAM" id="SSF46557">
    <property type="entry name" value="GreA transcript cleavage protein, N-terminal domain"/>
    <property type="match status" value="1"/>
</dbReference>
<dbReference type="InterPro" id="IPR018151">
    <property type="entry name" value="TF_GreA/GreB_CS"/>
</dbReference>
<evidence type="ECO:0000256" key="5">
    <source>
        <dbReference type="ARBA" id="ARBA00023163"/>
    </source>
</evidence>
<evidence type="ECO:0000313" key="12">
    <source>
        <dbReference type="EMBL" id="MBU9835212.1"/>
    </source>
</evidence>
<keyword evidence="5 8" id="KW-0804">Transcription</keyword>
<dbReference type="Gene3D" id="3.10.50.30">
    <property type="entry name" value="Transcription elongation factor, GreA/GreB, C-terminal domain"/>
    <property type="match status" value="1"/>
</dbReference>
<evidence type="ECO:0000256" key="1">
    <source>
        <dbReference type="ARBA" id="ARBA00008213"/>
    </source>
</evidence>
<dbReference type="NCBIfam" id="NF001263">
    <property type="entry name" value="PRK00226.1-4"/>
    <property type="match status" value="1"/>
</dbReference>
<dbReference type="InterPro" id="IPR006359">
    <property type="entry name" value="Tscrpt_elong_fac_GreA"/>
</dbReference>
<dbReference type="PROSITE" id="PS00829">
    <property type="entry name" value="GREAB_1"/>
    <property type="match status" value="1"/>
</dbReference>
<dbReference type="InterPro" id="IPR028624">
    <property type="entry name" value="Tscrpt_elong_fac_GreA/B"/>
</dbReference>
<keyword evidence="12" id="KW-0648">Protein biosynthesis</keyword>
<feature type="domain" description="Transcription elongation factor GreA/GreB C-terminal" evidence="10">
    <location>
        <begin position="83"/>
        <end position="157"/>
    </location>
</feature>
<dbReference type="PROSITE" id="PS00830">
    <property type="entry name" value="GREAB_2"/>
    <property type="match status" value="1"/>
</dbReference>
<dbReference type="HAMAP" id="MF_00105">
    <property type="entry name" value="GreA_GreB"/>
    <property type="match status" value="1"/>
</dbReference>
<keyword evidence="12" id="KW-0251">Elongation factor</keyword>
<dbReference type="SUPFAM" id="SSF54534">
    <property type="entry name" value="FKBP-like"/>
    <property type="match status" value="1"/>
</dbReference>
<name>A0ABS6L043_9GAMM</name>
<dbReference type="PANTHER" id="PTHR30437:SF4">
    <property type="entry name" value="TRANSCRIPTION ELONGATION FACTOR GREA"/>
    <property type="match status" value="1"/>
</dbReference>
<evidence type="ECO:0000313" key="13">
    <source>
        <dbReference type="Proteomes" id="UP000699865"/>
    </source>
</evidence>
<dbReference type="InterPro" id="IPR001437">
    <property type="entry name" value="Tscrpt_elong_fac_GreA/B_C"/>
</dbReference>
<sequence length="158" mass="17718">MKPIPMTLRGAERLREELDHLKSVRRPKIISDIATAREHGDLKENAEYHAAREQQGFCEGRIQEIEAKLSNAQVIDVTKMPATGRVIFGATVSVMNLDTEEEQKYRIVGDDEADFKQNLISVNSPIARGLIGKEQDDVVVIKTPGGDVEFEVLKVEYL</sequence>
<reference evidence="12 13" key="1">
    <citation type="submission" date="2021-03" db="EMBL/GenBank/DDBJ databases">
        <title>Five novel Rahnella species.</title>
        <authorList>
            <person name="Brady C."/>
            <person name="Asselin J."/>
            <person name="Beer S."/>
            <person name="Bruberg M.B."/>
            <person name="Crampton B."/>
            <person name="Venter S."/>
            <person name="Arnold D."/>
            <person name="Denman S."/>
        </authorList>
    </citation>
    <scope>NUCLEOTIDE SEQUENCE [LARGE SCALE GENOMIC DNA]</scope>
    <source>
        <strain evidence="12 13">L72c</strain>
    </source>
</reference>
<keyword evidence="4 8" id="KW-0238">DNA-binding</keyword>
<dbReference type="Gene3D" id="1.10.287.180">
    <property type="entry name" value="Transcription elongation factor, GreA/GreB, N-terminal domain"/>
    <property type="match status" value="1"/>
</dbReference>
<comment type="caution">
    <text evidence="12">The sequence shown here is derived from an EMBL/GenBank/DDBJ whole genome shotgun (WGS) entry which is preliminary data.</text>
</comment>
<evidence type="ECO:0000256" key="6">
    <source>
        <dbReference type="ARBA" id="ARBA00024916"/>
    </source>
</evidence>
<feature type="domain" description="Transcription elongation factor GreA/GreB N-terminal" evidence="11">
    <location>
        <begin position="4"/>
        <end position="74"/>
    </location>
</feature>
<dbReference type="InterPro" id="IPR036805">
    <property type="entry name" value="Tscrpt_elong_fac_GreA/B_N_sf"/>
</dbReference>